<feature type="compositionally biased region" description="Basic and acidic residues" evidence="6">
    <location>
        <begin position="662"/>
        <end position="789"/>
    </location>
</feature>
<keyword evidence="5" id="KW-0175">Coiled coil</keyword>
<keyword evidence="2 4" id="KW-0862">Zinc</keyword>
<feature type="compositionally biased region" description="Basic and acidic residues" evidence="6">
    <location>
        <begin position="570"/>
        <end position="645"/>
    </location>
</feature>
<dbReference type="InterPro" id="IPR001781">
    <property type="entry name" value="Znf_LIM"/>
</dbReference>
<feature type="compositionally biased region" description="Polar residues" evidence="6">
    <location>
        <begin position="356"/>
        <end position="381"/>
    </location>
</feature>
<feature type="region of interest" description="Disordered" evidence="6">
    <location>
        <begin position="446"/>
        <end position="516"/>
    </location>
</feature>
<proteinExistence type="predicted"/>
<feature type="compositionally biased region" description="Low complexity" evidence="6">
    <location>
        <begin position="473"/>
        <end position="486"/>
    </location>
</feature>
<dbReference type="GO" id="GO:0046872">
    <property type="term" value="F:metal ion binding"/>
    <property type="evidence" value="ECO:0007669"/>
    <property type="project" value="UniProtKB-KW"/>
</dbReference>
<feature type="domain" description="LIM zinc-binding" evidence="7">
    <location>
        <begin position="1527"/>
        <end position="1593"/>
    </location>
</feature>
<comment type="caution">
    <text evidence="8">The sequence shown here is derived from an EMBL/GenBank/DDBJ whole genome shotgun (WGS) entry which is preliminary data.</text>
</comment>
<evidence type="ECO:0000256" key="6">
    <source>
        <dbReference type="SAM" id="MobiDB-lite"/>
    </source>
</evidence>
<feature type="compositionally biased region" description="Basic and acidic residues" evidence="6">
    <location>
        <begin position="1271"/>
        <end position="1288"/>
    </location>
</feature>
<feature type="compositionally biased region" description="Basic and acidic residues" evidence="6">
    <location>
        <begin position="898"/>
        <end position="912"/>
    </location>
</feature>
<reference evidence="8 9" key="1">
    <citation type="submission" date="2021-06" db="EMBL/GenBank/DDBJ databases">
        <title>Caerostris darwini draft genome.</title>
        <authorList>
            <person name="Kono N."/>
            <person name="Arakawa K."/>
        </authorList>
    </citation>
    <scope>NUCLEOTIDE SEQUENCE [LARGE SCALE GENOMIC DNA]</scope>
</reference>
<keyword evidence="3 4" id="KW-0440">LIM domain</keyword>
<dbReference type="PROSITE" id="PS50023">
    <property type="entry name" value="LIM_DOMAIN_2"/>
    <property type="match status" value="1"/>
</dbReference>
<dbReference type="CDD" id="cd08368">
    <property type="entry name" value="LIM"/>
    <property type="match status" value="1"/>
</dbReference>
<gene>
    <name evidence="8" type="primary">Limch1</name>
    <name evidence="8" type="ORF">CDAR_487311</name>
</gene>
<dbReference type="PROSITE" id="PS00478">
    <property type="entry name" value="LIM_DOMAIN_1"/>
    <property type="match status" value="1"/>
</dbReference>
<accession>A0AAV4VZE3</accession>
<feature type="region of interest" description="Disordered" evidence="6">
    <location>
        <begin position="898"/>
        <end position="963"/>
    </location>
</feature>
<feature type="region of interest" description="Disordered" evidence="6">
    <location>
        <begin position="349"/>
        <end position="381"/>
    </location>
</feature>
<protein>
    <submittedName>
        <fullName evidence="8">LIM and calponin homology domains-containing protein 1</fullName>
    </submittedName>
</protein>
<feature type="compositionally biased region" description="Low complexity" evidence="6">
    <location>
        <begin position="291"/>
        <end position="305"/>
    </location>
</feature>
<feature type="region of interest" description="Disordered" evidence="6">
    <location>
        <begin position="1"/>
        <end position="84"/>
    </location>
</feature>
<dbReference type="Pfam" id="PF15949">
    <property type="entry name" value="DUF4757"/>
    <property type="match status" value="1"/>
</dbReference>
<keyword evidence="9" id="KW-1185">Reference proteome</keyword>
<evidence type="ECO:0000256" key="3">
    <source>
        <dbReference type="ARBA" id="ARBA00023038"/>
    </source>
</evidence>
<feature type="region of interest" description="Disordered" evidence="6">
    <location>
        <begin position="983"/>
        <end position="1044"/>
    </location>
</feature>
<feature type="region of interest" description="Disordered" evidence="6">
    <location>
        <begin position="570"/>
        <end position="789"/>
    </location>
</feature>
<evidence type="ECO:0000256" key="4">
    <source>
        <dbReference type="PROSITE-ProRule" id="PRU00125"/>
    </source>
</evidence>
<dbReference type="Gene3D" id="2.10.110.10">
    <property type="entry name" value="Cysteine Rich Protein"/>
    <property type="match status" value="1"/>
</dbReference>
<dbReference type="Pfam" id="PF00412">
    <property type="entry name" value="LIM"/>
    <property type="match status" value="1"/>
</dbReference>
<name>A0AAV4VZE3_9ARAC</name>
<dbReference type="SMART" id="SM00132">
    <property type="entry name" value="LIM"/>
    <property type="match status" value="1"/>
</dbReference>
<feature type="region of interest" description="Disordered" evidence="6">
    <location>
        <begin position="1251"/>
        <end position="1288"/>
    </location>
</feature>
<feature type="compositionally biased region" description="Low complexity" evidence="6">
    <location>
        <begin position="505"/>
        <end position="516"/>
    </location>
</feature>
<evidence type="ECO:0000259" key="7">
    <source>
        <dbReference type="PROSITE" id="PS50023"/>
    </source>
</evidence>
<sequence length="1599" mass="179103">MPGTTRYSATFDCPYEEDDRPASEPPNGTRRSRSHSLQANMGSDSRPYTPLGNNRPFPRSSSTDSGSNSGAEHIPTRTVSKPAVKTHNNPFQFVKVGSCPLYRKAKEQLKKVKEVKKPDVLKEEEEEWQSNLDSWKSRRRKMSEDVFRRQEEIRQFEQEEQQNTQAVQRKIKTFSEMVESRANRGRTLSLCLISSPLELQEWETDNSKSNSSHPFSEGSEENSAVNSEDEGVGDKRSFQKNLWSNGTNENNSQLIKNGATNTCKNKANESSYADSGLESISSSHRMGDTPDSCSDFSQDSGSSIDCDSPRVSGLLLNSVNLLENFNSKSLSSTECDDAFVNLKTANTNKEKEINDTPMSNGKTDSSLQDSQNVPKTNNNSKDVCISNEEKVCKNNTESCDSKFSFGELENSLEMCSKQEKSVESENEVFVDDFEELNIQSKIFEPNSPKAHDIETTSTIPKKSTSNPVCLEGSINDLKNSNNNNNLEKSKTLQKSSVDGKKSNNSEESSSQFKNFKNNSEKLSSNLKKTNSVLEKFGVILKKIDNSAEKSKFHIKKTDCCIEKSKTDLKKTNSSAEKSKIDSKKTDSSAEASKIDSKKTDSSVEALKIDSKKTDSSAEALKIDSKKTDSSTEASKIDSKKTDSPVKKSKIVLKRTNSSTEKSNIDLKKTDNSAEKSKVDLKRMDSSAEKSKIDLKRSDSSAEKSKIDLKRTDSSAEKSKIDLKRTDSSAEKSKIDLKRTDSSAEKSKVDLKRTDSSAEKSKVDLKRTDSSAEKSKVDLKRMDSSAEKSKIDLKRADSSAEKSNINLIKTNNFLDKSNDILKKTDCVSEKSNINLKETDCTLENSIDTNKSVNNLTKLNNCSKTDAVESTNLKPNKIELGERTIVNGFKGNSPTISDIKEIPELHSQESDQKKPKNIIRRKKKDESLNIVFQSQPSNNEDSVNGSSSNSKSSHTSCSEKVVLSDVPPVEKIAEEMEKLILQQLEEEERAKEMSSKTTAFGSTEHNFIAPPKVSEPPKEKPPPPPVAEDETPKATPLKRVNSTKRIKKEIHKRRSNFLGIEADENVAADENCIPPPPALEQILKVEVELEKENRKRLESAADERLRLEENEIIEKEQEIIANLESEEKQKQLFNNAEMCTILQEEERIQKLKEERKTKENERLLAETQRLRLEEEKQLREREKFIRKQEADNAPSVEISAPALSDAANLSINQKSPNASLCSDTKPNVSLSGNSGEGKILSNSSQALDIKSNEMIEKKSVPVKPDVPPKPLKKKEAIRKERERLRQEQEALQREREEHRLKLLKEQEELLKNQPKPHAPNAPVSRLGPIPPLKPAFNPQLTNRIGPQPRDNVIFTSQSLQGAQNGISGSNNCVEPVLKKQSKPVSSQKKVAQNEPWIQQKVPLVKKQSLESSPESKYNQNHWLIQEAEMRRIAELKERQQYPIPQTHLAEDEVCSTSPRAPIISPNMLINPPVQEKLWGYGHSNMSLKKYSPPTSSEKTIGLYPHPPAKPSRVVPMERPEHMLSVSGRKRCSHCSEELGRGAAMIIESLQLYYHIHCFQCCVCQAQLGNGSCGTDVRVRNNKLHCHNCYSNDEAGLKFSQV</sequence>
<evidence type="ECO:0000256" key="1">
    <source>
        <dbReference type="ARBA" id="ARBA00022723"/>
    </source>
</evidence>
<keyword evidence="1 4" id="KW-0479">Metal-binding</keyword>
<dbReference type="GO" id="GO:0001725">
    <property type="term" value="C:stress fiber"/>
    <property type="evidence" value="ECO:0007669"/>
    <property type="project" value="TreeGrafter"/>
</dbReference>
<dbReference type="GO" id="GO:0051496">
    <property type="term" value="P:positive regulation of stress fiber assembly"/>
    <property type="evidence" value="ECO:0007669"/>
    <property type="project" value="TreeGrafter"/>
</dbReference>
<dbReference type="InterPro" id="IPR031865">
    <property type="entry name" value="DUF4757"/>
</dbReference>
<feature type="compositionally biased region" description="Polar residues" evidence="6">
    <location>
        <begin position="239"/>
        <end position="284"/>
    </location>
</feature>
<evidence type="ECO:0000256" key="5">
    <source>
        <dbReference type="SAM" id="Coils"/>
    </source>
</evidence>
<evidence type="ECO:0000313" key="9">
    <source>
        <dbReference type="Proteomes" id="UP001054837"/>
    </source>
</evidence>
<dbReference type="EMBL" id="BPLQ01013906">
    <property type="protein sequence ID" value="GIY75850.1"/>
    <property type="molecule type" value="Genomic_DNA"/>
</dbReference>
<feature type="compositionally biased region" description="Polar residues" evidence="6">
    <location>
        <begin position="455"/>
        <end position="467"/>
    </location>
</feature>
<dbReference type="Proteomes" id="UP001054837">
    <property type="component" value="Unassembled WGS sequence"/>
</dbReference>
<feature type="compositionally biased region" description="Low complexity" evidence="6">
    <location>
        <begin position="60"/>
        <end position="69"/>
    </location>
</feature>
<feature type="compositionally biased region" description="Polar residues" evidence="6">
    <location>
        <begin position="993"/>
        <end position="1003"/>
    </location>
</feature>
<organism evidence="8 9">
    <name type="scientific">Caerostris darwini</name>
    <dbReference type="NCBI Taxonomy" id="1538125"/>
    <lineage>
        <taxon>Eukaryota</taxon>
        <taxon>Metazoa</taxon>
        <taxon>Ecdysozoa</taxon>
        <taxon>Arthropoda</taxon>
        <taxon>Chelicerata</taxon>
        <taxon>Arachnida</taxon>
        <taxon>Araneae</taxon>
        <taxon>Araneomorphae</taxon>
        <taxon>Entelegynae</taxon>
        <taxon>Araneoidea</taxon>
        <taxon>Araneidae</taxon>
        <taxon>Caerostris</taxon>
    </lineage>
</organism>
<dbReference type="PANTHER" id="PTHR15551">
    <property type="entry name" value="LIM DOMAIN ONLY 7"/>
    <property type="match status" value="1"/>
</dbReference>
<feature type="region of interest" description="Disordered" evidence="6">
    <location>
        <begin position="203"/>
        <end position="305"/>
    </location>
</feature>
<evidence type="ECO:0000256" key="2">
    <source>
        <dbReference type="ARBA" id="ARBA00022833"/>
    </source>
</evidence>
<dbReference type="GO" id="GO:0032034">
    <property type="term" value="F:myosin II head/neck binding"/>
    <property type="evidence" value="ECO:0007669"/>
    <property type="project" value="TreeGrafter"/>
</dbReference>
<dbReference type="PANTHER" id="PTHR15551:SF3">
    <property type="entry name" value="LIM AND CALPONIN HOMOLOGY DOMAINS-CONTAINING PROTEIN 1"/>
    <property type="match status" value="1"/>
</dbReference>
<dbReference type="GO" id="GO:0051893">
    <property type="term" value="P:regulation of focal adhesion assembly"/>
    <property type="evidence" value="ECO:0007669"/>
    <property type="project" value="TreeGrafter"/>
</dbReference>
<feature type="coiled-coil region" evidence="5">
    <location>
        <begin position="1088"/>
        <end position="1178"/>
    </location>
</feature>
<feature type="compositionally biased region" description="Low complexity" evidence="6">
    <location>
        <begin position="935"/>
        <end position="956"/>
    </location>
</feature>
<evidence type="ECO:0000313" key="8">
    <source>
        <dbReference type="EMBL" id="GIY75850.1"/>
    </source>
</evidence>